<dbReference type="SUPFAM" id="SSF69304">
    <property type="entry name" value="Tricorn protease N-terminal domain"/>
    <property type="match status" value="1"/>
</dbReference>
<name>A0A1M5BDN5_9BURK</name>
<dbReference type="SUPFAM" id="SSF101898">
    <property type="entry name" value="NHL repeat"/>
    <property type="match status" value="1"/>
</dbReference>
<organism evidence="2 3">
    <name type="scientific">Lampropedia hyalina DSM 16112</name>
    <dbReference type="NCBI Taxonomy" id="1122156"/>
    <lineage>
        <taxon>Bacteria</taxon>
        <taxon>Pseudomonadati</taxon>
        <taxon>Pseudomonadota</taxon>
        <taxon>Betaproteobacteria</taxon>
        <taxon>Burkholderiales</taxon>
        <taxon>Comamonadaceae</taxon>
        <taxon>Lampropedia</taxon>
    </lineage>
</organism>
<proteinExistence type="predicted"/>
<feature type="compositionally biased region" description="Gly residues" evidence="1">
    <location>
        <begin position="23"/>
        <end position="32"/>
    </location>
</feature>
<evidence type="ECO:0000313" key="2">
    <source>
        <dbReference type="EMBL" id="SHF40641.1"/>
    </source>
</evidence>
<reference evidence="2 3" key="1">
    <citation type="submission" date="2016-11" db="EMBL/GenBank/DDBJ databases">
        <authorList>
            <person name="Jaros S."/>
            <person name="Januszkiewicz K."/>
            <person name="Wedrychowicz H."/>
        </authorList>
    </citation>
    <scope>NUCLEOTIDE SEQUENCE [LARGE SCALE GENOMIC DNA]</scope>
    <source>
        <strain evidence="2 3">DSM 16112</strain>
    </source>
</reference>
<gene>
    <name evidence="2" type="ORF">SAMN02745117_01885</name>
</gene>
<accession>A0A1M5BDN5</accession>
<feature type="region of interest" description="Disordered" evidence="1">
    <location>
        <begin position="1"/>
        <end position="36"/>
    </location>
</feature>
<evidence type="ECO:0000256" key="1">
    <source>
        <dbReference type="SAM" id="MobiDB-lite"/>
    </source>
</evidence>
<sequence>MLAACGGGGSSDSSTTQPDNPGGNTGNNGGGSSTEPVSRTLTLQIQGLPEGITLPVTYGSANANLTSSSASLAIENANNTQITLGNLKLTTEQPYLVNCAFSEPLAGTLQANGSLLASLTSDTSQVVECNQKITAVVQQRLVSVLPSTAGSGLNVLTAKLDGSQAQWLNPALMVHNTTTNSVSALVDNELYISAKDDDVNSATGWELRATNGTITRLVKDIHTTVTAGVGTGSIPSNLVALGSKLYFTANDGSGGSLWVSNGSETGTQKVLFNGSAFNGAENLTIAGDKLFFKSQNKVYAIDNNGTVTDLGLNQTAGSFYVVGSRIYLQDANQKQWFSDGTAAGTTEFNAAWFNNTPIEFNGELYFSGAATNNETAKLYAINPNGTNLRLVKDIMRVSLHAVLDGKLLFTVNDRGVTGSEWWVSDGTEAGTQIVKDAIPGPSGLNPQNVFVLSDRLVFMTAEGVTSGQAPYYLWSTDGTANGTKRLSTAGVDAFLTKNISIGWQQAGSNRAIFQIHEGSSTSNIAKLWVTDGTPEGTKPLLDKSGQQLEAYSTGSQYAL</sequence>
<evidence type="ECO:0000313" key="3">
    <source>
        <dbReference type="Proteomes" id="UP000184327"/>
    </source>
</evidence>
<feature type="compositionally biased region" description="Gly residues" evidence="1">
    <location>
        <begin position="1"/>
        <end position="10"/>
    </location>
</feature>
<protein>
    <submittedName>
        <fullName evidence="2">ELWxxDGT repeat-containing protein</fullName>
    </submittedName>
</protein>
<dbReference type="AlphaFoldDB" id="A0A1M5BDN5"/>
<dbReference type="EMBL" id="FQUZ01000021">
    <property type="protein sequence ID" value="SHF40641.1"/>
    <property type="molecule type" value="Genomic_DNA"/>
</dbReference>
<dbReference type="Proteomes" id="UP000184327">
    <property type="component" value="Unassembled WGS sequence"/>
</dbReference>
<dbReference type="STRING" id="1122156.SAMN02745117_01885"/>
<keyword evidence="3" id="KW-1185">Reference proteome</keyword>